<dbReference type="Proteomes" id="UP000002412">
    <property type="component" value="Chromosome"/>
</dbReference>
<reference evidence="1 2" key="1">
    <citation type="journal article" date="2007" name="PLoS Genet.">
        <title>The complete genome sequence of Yersinia pseudotuberculosis IP31758, the causative agent of Far East scarlet-like fever.</title>
        <authorList>
            <person name="Eppinger M."/>
            <person name="Rosovitz M.J."/>
            <person name="Fricke W.F."/>
            <person name="Rasko D.A."/>
            <person name="Kokorina G."/>
            <person name="Fayolle C."/>
            <person name="Lindler L.E."/>
            <person name="Carniel E."/>
            <person name="Ravel J."/>
        </authorList>
    </citation>
    <scope>NUCLEOTIDE SEQUENCE [LARGE SCALE GENOMIC DNA]</scope>
    <source>
        <strain evidence="1 2">IP 31758</strain>
    </source>
</reference>
<dbReference type="KEGG" id="ypi:YpsIP31758_3725"/>
<evidence type="ECO:0000313" key="2">
    <source>
        <dbReference type="Proteomes" id="UP000002412"/>
    </source>
</evidence>
<dbReference type="HOGENOM" id="CLU_3241756_0_0_6"/>
<dbReference type="EMBL" id="CP000720">
    <property type="protein sequence ID" value="ABS47245.1"/>
    <property type="molecule type" value="Genomic_DNA"/>
</dbReference>
<evidence type="ECO:0000313" key="1">
    <source>
        <dbReference type="EMBL" id="ABS47245.1"/>
    </source>
</evidence>
<name>A0A0U1QX85_YERP3</name>
<accession>A0A0U1QX85</accession>
<dbReference type="AlphaFoldDB" id="A0A0U1QX85"/>
<protein>
    <submittedName>
        <fullName evidence="1">Uncharacterized protein</fullName>
    </submittedName>
</protein>
<gene>
    <name evidence="1" type="ordered locus">YpsIP31758_3725</name>
</gene>
<organism evidence="1 2">
    <name type="scientific">Yersinia pseudotuberculosis serotype O:1b (strain IP 31758)</name>
    <dbReference type="NCBI Taxonomy" id="349747"/>
    <lineage>
        <taxon>Bacteria</taxon>
        <taxon>Pseudomonadati</taxon>
        <taxon>Pseudomonadota</taxon>
        <taxon>Gammaproteobacteria</taxon>
        <taxon>Enterobacterales</taxon>
        <taxon>Yersiniaceae</taxon>
        <taxon>Yersinia</taxon>
    </lineage>
</organism>
<sequence>MPPSHLGQGQQRHKKRLVGYLMKRQITAQLYSEGLRGNYHSMK</sequence>
<proteinExistence type="predicted"/>